<evidence type="ECO:0000259" key="8">
    <source>
        <dbReference type="Pfam" id="PF14322"/>
    </source>
</evidence>
<evidence type="ECO:0000256" key="5">
    <source>
        <dbReference type="ARBA" id="ARBA00023237"/>
    </source>
</evidence>
<keyword evidence="4" id="KW-0472">Membrane</keyword>
<dbReference type="Pfam" id="PF07980">
    <property type="entry name" value="SusD_RagB"/>
    <property type="match status" value="1"/>
</dbReference>
<dbReference type="InterPro" id="IPR012944">
    <property type="entry name" value="SusD_RagB_dom"/>
</dbReference>
<name>A0A4Z0MJJ5_9BACT</name>
<dbReference type="Gene3D" id="1.25.40.390">
    <property type="match status" value="1"/>
</dbReference>
<feature type="domain" description="SusD-like N-terminal" evidence="8">
    <location>
        <begin position="25"/>
        <end position="218"/>
    </location>
</feature>
<evidence type="ECO:0000256" key="1">
    <source>
        <dbReference type="ARBA" id="ARBA00004442"/>
    </source>
</evidence>
<keyword evidence="5" id="KW-0998">Cell outer membrane</keyword>
<dbReference type="AlphaFoldDB" id="A0A4Z0MJJ5"/>
<evidence type="ECO:0000313" key="10">
    <source>
        <dbReference type="Proteomes" id="UP000298284"/>
    </source>
</evidence>
<feature type="domain" description="RagB/SusD" evidence="7">
    <location>
        <begin position="316"/>
        <end position="590"/>
    </location>
</feature>
<dbReference type="EMBL" id="SRKZ01000004">
    <property type="protein sequence ID" value="TGD79497.1"/>
    <property type="molecule type" value="Genomic_DNA"/>
</dbReference>
<dbReference type="InterPro" id="IPR011990">
    <property type="entry name" value="TPR-like_helical_dom_sf"/>
</dbReference>
<evidence type="ECO:0000256" key="3">
    <source>
        <dbReference type="ARBA" id="ARBA00022729"/>
    </source>
</evidence>
<feature type="signal peptide" evidence="6">
    <location>
        <begin position="1"/>
        <end position="21"/>
    </location>
</feature>
<dbReference type="GO" id="GO:0009279">
    <property type="term" value="C:cell outer membrane"/>
    <property type="evidence" value="ECO:0007669"/>
    <property type="project" value="UniProtKB-SubCell"/>
</dbReference>
<keyword evidence="10" id="KW-1185">Reference proteome</keyword>
<dbReference type="SUPFAM" id="SSF48452">
    <property type="entry name" value="TPR-like"/>
    <property type="match status" value="1"/>
</dbReference>
<dbReference type="PROSITE" id="PS51257">
    <property type="entry name" value="PROKAR_LIPOPROTEIN"/>
    <property type="match status" value="1"/>
</dbReference>
<keyword evidence="3 6" id="KW-0732">Signal</keyword>
<evidence type="ECO:0000256" key="6">
    <source>
        <dbReference type="SAM" id="SignalP"/>
    </source>
</evidence>
<dbReference type="OrthoDB" id="9792139at2"/>
<proteinExistence type="inferred from homology"/>
<comment type="caution">
    <text evidence="9">The sequence shown here is derived from an EMBL/GenBank/DDBJ whole genome shotgun (WGS) entry which is preliminary data.</text>
</comment>
<protein>
    <submittedName>
        <fullName evidence="9">RagB/SusD family nutrient uptake outer membrane protein</fullName>
    </submittedName>
</protein>
<comment type="similarity">
    <text evidence="2">Belongs to the SusD family.</text>
</comment>
<evidence type="ECO:0000256" key="2">
    <source>
        <dbReference type="ARBA" id="ARBA00006275"/>
    </source>
</evidence>
<organism evidence="9 10">
    <name type="scientific">Hymenobacter wooponensis</name>
    <dbReference type="NCBI Taxonomy" id="1525360"/>
    <lineage>
        <taxon>Bacteria</taxon>
        <taxon>Pseudomonadati</taxon>
        <taxon>Bacteroidota</taxon>
        <taxon>Cytophagia</taxon>
        <taxon>Cytophagales</taxon>
        <taxon>Hymenobacteraceae</taxon>
        <taxon>Hymenobacter</taxon>
    </lineage>
</organism>
<dbReference type="RefSeq" id="WP_135531244.1">
    <property type="nucleotide sequence ID" value="NZ_SRKZ01000004.1"/>
</dbReference>
<dbReference type="Pfam" id="PF14322">
    <property type="entry name" value="SusD-like_3"/>
    <property type="match status" value="1"/>
</dbReference>
<evidence type="ECO:0000256" key="4">
    <source>
        <dbReference type="ARBA" id="ARBA00023136"/>
    </source>
</evidence>
<reference evidence="9 10" key="1">
    <citation type="submission" date="2019-04" db="EMBL/GenBank/DDBJ databases">
        <authorList>
            <person name="Feng G."/>
            <person name="Zhang J."/>
            <person name="Zhu H."/>
        </authorList>
    </citation>
    <scope>NUCLEOTIDE SEQUENCE [LARGE SCALE GENOMIC DNA]</scope>
    <source>
        <strain evidence="9 10">JCM 19491</strain>
    </source>
</reference>
<comment type="subcellular location">
    <subcellularLocation>
        <location evidence="1">Cell outer membrane</location>
    </subcellularLocation>
</comment>
<dbReference type="InterPro" id="IPR033985">
    <property type="entry name" value="SusD-like_N"/>
</dbReference>
<sequence>MRKIFLTGSALALLLAASSCDKDILDENPQSILVPSFLSTPEGVQAGLTGVYSGLRNVFGNEEAEYMAVQGTDEWMRGFAATQGYEDYNPALLNSQNSAVTNQWAIIYRYINGANGVIQSAASVQGLAPTVLTQIVAEAKVLRAQYYFVLVQYFGDVPLSLKFVDAPTKDIARAPAADVYTAIIADLNDALGSIADRPAQPGRVSRATALHLLSKVYLTRATSKAKQADDYAKAAQYAKELIDDSNPNGTGAGTGVGAKYGKGLEADVADVFREGKENDKEVLMNVQFNTDPTFTGQDPFSPTGANQTSFFFRSRYDLLPNMVRDIPNGRPYGRFCPTPFLLDSYILPGESGKDLRSTDTRYNKWFTTVYRVNSTGTGAANGGRANAVLGDTAAWYTGRPLSATEKARIASRPNGPYTVIEPSGYSNLFSPNLNKFDDPTRTALNNPSDRPLIVYRLAETYLVAAEANMYLGNTSQAVRYINVVRERAGAAGKKAQMDITAAQLNIDFILDERSRELAGEQMRRFDLIRTGKLVERVKNLVPPAQNRTTFPAGPYGSDAAKNVKDFHVLLPIPQSEIDRTSGKIVQNQGYL</sequence>
<dbReference type="Proteomes" id="UP000298284">
    <property type="component" value="Unassembled WGS sequence"/>
</dbReference>
<accession>A0A4Z0MJJ5</accession>
<evidence type="ECO:0000259" key="7">
    <source>
        <dbReference type="Pfam" id="PF07980"/>
    </source>
</evidence>
<feature type="chain" id="PRO_5021363439" evidence="6">
    <location>
        <begin position="22"/>
        <end position="591"/>
    </location>
</feature>
<gene>
    <name evidence="9" type="ORF">EU557_14815</name>
</gene>
<evidence type="ECO:0000313" key="9">
    <source>
        <dbReference type="EMBL" id="TGD79497.1"/>
    </source>
</evidence>